<dbReference type="HAMAP" id="MF_00134_B">
    <property type="entry name" value="IGPS_B"/>
    <property type="match status" value="1"/>
</dbReference>
<evidence type="ECO:0000256" key="5">
    <source>
        <dbReference type="ARBA" id="ARBA00022822"/>
    </source>
</evidence>
<dbReference type="Proteomes" id="UP000830055">
    <property type="component" value="Chromosome"/>
</dbReference>
<keyword evidence="5 8" id="KW-0822">Tryptophan biosynthesis</keyword>
<feature type="domain" description="Indole-3-glycerol phosphate synthase" evidence="9">
    <location>
        <begin position="3"/>
        <end position="246"/>
    </location>
</feature>
<dbReference type="InterPro" id="IPR013798">
    <property type="entry name" value="Indole-3-glycerol_P_synth_dom"/>
</dbReference>
<evidence type="ECO:0000256" key="2">
    <source>
        <dbReference type="ARBA" id="ARBA00004696"/>
    </source>
</evidence>
<evidence type="ECO:0000256" key="1">
    <source>
        <dbReference type="ARBA" id="ARBA00001633"/>
    </source>
</evidence>
<name>A0ABM7W929_9BACT</name>
<keyword evidence="11" id="KW-1185">Reference proteome</keyword>
<organism evidence="10 11">
    <name type="scientific">Desulfofustis limnaeus</name>
    <dbReference type="NCBI Taxonomy" id="2740163"/>
    <lineage>
        <taxon>Bacteria</taxon>
        <taxon>Pseudomonadati</taxon>
        <taxon>Thermodesulfobacteriota</taxon>
        <taxon>Desulfobulbia</taxon>
        <taxon>Desulfobulbales</taxon>
        <taxon>Desulfocapsaceae</taxon>
        <taxon>Desulfofustis</taxon>
    </lineage>
</organism>
<keyword evidence="7 8" id="KW-0456">Lyase</keyword>
<dbReference type="NCBIfam" id="NF001377">
    <property type="entry name" value="PRK00278.2-4"/>
    <property type="match status" value="1"/>
</dbReference>
<evidence type="ECO:0000256" key="4">
    <source>
        <dbReference type="ARBA" id="ARBA00022793"/>
    </source>
</evidence>
<dbReference type="CDD" id="cd00331">
    <property type="entry name" value="IGPS"/>
    <property type="match status" value="1"/>
</dbReference>
<dbReference type="SUPFAM" id="SSF51366">
    <property type="entry name" value="Ribulose-phoshate binding barrel"/>
    <property type="match status" value="1"/>
</dbReference>
<comment type="pathway">
    <text evidence="2 8">Amino-acid biosynthesis; L-tryptophan biosynthesis; L-tryptophan from chorismate: step 4/5.</text>
</comment>
<dbReference type="Pfam" id="PF00218">
    <property type="entry name" value="IGPS"/>
    <property type="match status" value="1"/>
</dbReference>
<evidence type="ECO:0000256" key="6">
    <source>
        <dbReference type="ARBA" id="ARBA00023141"/>
    </source>
</evidence>
<evidence type="ECO:0000256" key="8">
    <source>
        <dbReference type="HAMAP-Rule" id="MF_00134"/>
    </source>
</evidence>
<accession>A0ABM7W929</accession>
<gene>
    <name evidence="8 10" type="primary">trpC</name>
    <name evidence="10" type="ORF">DPPLL_17780</name>
</gene>
<evidence type="ECO:0000256" key="3">
    <source>
        <dbReference type="ARBA" id="ARBA00022605"/>
    </source>
</evidence>
<evidence type="ECO:0000259" key="9">
    <source>
        <dbReference type="Pfam" id="PF00218"/>
    </source>
</evidence>
<sequence length="264" mass="28578">MILDRIVARKKEEVAALRTTGIVLPHPYKEREPAPPRGFRQALLADPGVAVIAEIKKASPSKGVICADFDPVRIAVNYRDQGASALSVLTDVDFFQGSLLYLLQVREAVHLPVLRKDFIIDRMQIEEARAHGADAVLLIAAILDVEQLRDYRLYAAELGMDSLVEVHDEPEVEAAVAAGAELIGVNNRNLRDFSVDIGTTLRLKKIIPDAIPVVSESGLQSPADMELLKRQGVCAALIGESLMRAGAGSDLLHRLRGVSPAAPA</sequence>
<comment type="similarity">
    <text evidence="8">Belongs to the TrpC family.</text>
</comment>
<dbReference type="InterPro" id="IPR045186">
    <property type="entry name" value="Indole-3-glycerol_P_synth"/>
</dbReference>
<dbReference type="PROSITE" id="PS00614">
    <property type="entry name" value="IGPS"/>
    <property type="match status" value="1"/>
</dbReference>
<dbReference type="EMBL" id="AP025516">
    <property type="protein sequence ID" value="BDD87413.1"/>
    <property type="molecule type" value="Genomic_DNA"/>
</dbReference>
<dbReference type="PANTHER" id="PTHR22854:SF2">
    <property type="entry name" value="INDOLE-3-GLYCEROL-PHOSPHATE SYNTHASE"/>
    <property type="match status" value="1"/>
</dbReference>
<evidence type="ECO:0000256" key="7">
    <source>
        <dbReference type="ARBA" id="ARBA00023239"/>
    </source>
</evidence>
<dbReference type="InterPro" id="IPR001468">
    <property type="entry name" value="Indole-3-GlycerolPSynthase_CS"/>
</dbReference>
<keyword evidence="3 8" id="KW-0028">Amino-acid biosynthesis</keyword>
<keyword evidence="4 8" id="KW-0210">Decarboxylase</keyword>
<proteinExistence type="inferred from homology"/>
<protein>
    <recommendedName>
        <fullName evidence="8">Indole-3-glycerol phosphate synthase</fullName>
        <shortName evidence="8">IGPS</shortName>
        <ecNumber evidence="8">4.1.1.48</ecNumber>
    </recommendedName>
</protein>
<reference evidence="10 11" key="1">
    <citation type="submission" date="2022-01" db="EMBL/GenBank/DDBJ databases">
        <title>Desulfofustis limnae sp. nov., a novel mesophilic sulfate-reducing bacterium isolated from marsh soil.</title>
        <authorList>
            <person name="Watanabe M."/>
            <person name="Takahashi A."/>
            <person name="Kojima H."/>
            <person name="Fukui M."/>
        </authorList>
    </citation>
    <scope>NUCLEOTIDE SEQUENCE [LARGE SCALE GENOMIC DNA]</scope>
    <source>
        <strain evidence="10 11">PPLL</strain>
    </source>
</reference>
<dbReference type="PANTHER" id="PTHR22854">
    <property type="entry name" value="TRYPTOPHAN BIOSYNTHESIS PROTEIN"/>
    <property type="match status" value="1"/>
</dbReference>
<dbReference type="InterPro" id="IPR011060">
    <property type="entry name" value="RibuloseP-bd_barrel"/>
</dbReference>
<dbReference type="RefSeq" id="WP_284154440.1">
    <property type="nucleotide sequence ID" value="NZ_AP025516.1"/>
</dbReference>
<evidence type="ECO:0000313" key="11">
    <source>
        <dbReference type="Proteomes" id="UP000830055"/>
    </source>
</evidence>
<dbReference type="Gene3D" id="3.20.20.70">
    <property type="entry name" value="Aldolase class I"/>
    <property type="match status" value="1"/>
</dbReference>
<evidence type="ECO:0000313" key="10">
    <source>
        <dbReference type="EMBL" id="BDD87413.1"/>
    </source>
</evidence>
<dbReference type="EC" id="4.1.1.48" evidence="8"/>
<comment type="catalytic activity">
    <reaction evidence="1 8">
        <text>1-(2-carboxyphenylamino)-1-deoxy-D-ribulose 5-phosphate + H(+) = (1S,2R)-1-C-(indol-3-yl)glycerol 3-phosphate + CO2 + H2O</text>
        <dbReference type="Rhea" id="RHEA:23476"/>
        <dbReference type="ChEBI" id="CHEBI:15377"/>
        <dbReference type="ChEBI" id="CHEBI:15378"/>
        <dbReference type="ChEBI" id="CHEBI:16526"/>
        <dbReference type="ChEBI" id="CHEBI:58613"/>
        <dbReference type="ChEBI" id="CHEBI:58866"/>
        <dbReference type="EC" id="4.1.1.48"/>
    </reaction>
</comment>
<keyword evidence="6 8" id="KW-0057">Aromatic amino acid biosynthesis</keyword>
<dbReference type="InterPro" id="IPR013785">
    <property type="entry name" value="Aldolase_TIM"/>
</dbReference>